<dbReference type="NCBIfam" id="TIGR01365">
    <property type="entry name" value="serC_2"/>
    <property type="match status" value="1"/>
</dbReference>
<keyword evidence="9" id="KW-0663">Pyridoxal phosphate</keyword>
<dbReference type="SUPFAM" id="SSF53383">
    <property type="entry name" value="PLP-dependent transferases"/>
    <property type="match status" value="1"/>
</dbReference>
<dbReference type="PANTHER" id="PTHR21152">
    <property type="entry name" value="AMINOTRANSFERASE CLASS V"/>
    <property type="match status" value="1"/>
</dbReference>
<dbReference type="EMBL" id="HG001638">
    <property type="protein sequence ID" value="CDF33235.1"/>
    <property type="molecule type" value="Genomic_DNA"/>
</dbReference>
<dbReference type="CDD" id="cd01494">
    <property type="entry name" value="AAT_I"/>
    <property type="match status" value="1"/>
</dbReference>
<dbReference type="PANTHER" id="PTHR21152:SF40">
    <property type="entry name" value="ALANINE--GLYOXYLATE AMINOTRANSFERASE"/>
    <property type="match status" value="1"/>
</dbReference>
<keyword evidence="12" id="KW-1185">Reference proteome</keyword>
<keyword evidence="8 11" id="KW-0808">Transferase</keyword>
<dbReference type="GeneID" id="17320788"/>
<keyword evidence="5" id="KW-0963">Cytoplasm</keyword>
<dbReference type="Gene3D" id="3.40.640.10">
    <property type="entry name" value="Type I PLP-dependent aspartate aminotransferase-like (Major domain)"/>
    <property type="match status" value="1"/>
</dbReference>
<accession>R7Q6Y9</accession>
<dbReference type="GO" id="GO:0006564">
    <property type="term" value="P:L-serine biosynthetic process"/>
    <property type="evidence" value="ECO:0007669"/>
    <property type="project" value="UniProtKB-KW"/>
</dbReference>
<dbReference type="AlphaFoldDB" id="R7Q6Y9"/>
<dbReference type="InterPro" id="IPR006271">
    <property type="entry name" value="Pser_aminoTfrase_methanosarc"/>
</dbReference>
<protein>
    <recommendedName>
        <fullName evidence="4">phosphoserine transaminase</fullName>
        <ecNumber evidence="4">2.6.1.52</ecNumber>
    </recommendedName>
</protein>
<dbReference type="Gene3D" id="3.90.1150.10">
    <property type="entry name" value="Aspartate Aminotransferase, domain 1"/>
    <property type="match status" value="1"/>
</dbReference>
<dbReference type="InterPro" id="IPR015424">
    <property type="entry name" value="PyrdxlP-dep_Trfase"/>
</dbReference>
<evidence type="ECO:0000256" key="10">
    <source>
        <dbReference type="ARBA" id="ARBA00023299"/>
    </source>
</evidence>
<dbReference type="UniPathway" id="UPA00135">
    <property type="reaction ID" value="UER00197"/>
</dbReference>
<evidence type="ECO:0000256" key="1">
    <source>
        <dbReference type="ARBA" id="ARBA00001933"/>
    </source>
</evidence>
<dbReference type="RefSeq" id="XP_005713038.1">
    <property type="nucleotide sequence ID" value="XM_005712981.1"/>
</dbReference>
<comment type="similarity">
    <text evidence="3">Belongs to the class-V pyridoxal-phosphate-dependent aminotransferase family. SerC subfamily.</text>
</comment>
<evidence type="ECO:0000313" key="12">
    <source>
        <dbReference type="Proteomes" id="UP000012073"/>
    </source>
</evidence>
<comment type="pathway">
    <text evidence="2">Amino-acid biosynthesis; L-serine biosynthesis; L-serine from 3-phospho-D-glycerate: step 2/3.</text>
</comment>
<keyword evidence="6 11" id="KW-0032">Aminotransferase</keyword>
<dbReference type="NCBIfam" id="NF002841">
    <property type="entry name" value="PRK03080.1-2"/>
    <property type="match status" value="1"/>
</dbReference>
<evidence type="ECO:0000256" key="6">
    <source>
        <dbReference type="ARBA" id="ARBA00022576"/>
    </source>
</evidence>
<dbReference type="Proteomes" id="UP000012073">
    <property type="component" value="Unassembled WGS sequence"/>
</dbReference>
<evidence type="ECO:0000256" key="2">
    <source>
        <dbReference type="ARBA" id="ARBA00005099"/>
    </source>
</evidence>
<sequence>MSSTPPPAAFSLARPLPANFARSLPHRHCARRRPALTMVVTAAKPATKPASPCFSSGPCKKRPGYSLVEALSDAPLGRSHRSALGKEKLAEAIRRTKDVLQIPEDYRVAIVPGSDTGAFEMAMWSMLGRRPVDLCYWESFGKGWLVDAINHLRLEAVTDFAAAEYGMLPNFSSVNKDHDVLFTFNGTTSGVRVEEGLEFIKDDRAGLSICDATSAVFAMHVPWGKVDVLTFSWQKVLGGEAAHGMLVLSPRAVERLESYVPPRPLPKIFRMTRRGRLDEGLFEGNVINTVSMMCVEDYLDALKWCDKVGGLDGLVKRSMDNLAVLEAFVDKNDWIDFLAKDPKSRSNTSVCLTLDLPKDKVKKMVEMLAAEEVAYDINSYRDAPPGLRIWCGATVEAADLQALTQWIEWAYNILADK</sequence>
<name>R7Q6Y9_CHOCR</name>
<evidence type="ECO:0000256" key="5">
    <source>
        <dbReference type="ARBA" id="ARBA00022490"/>
    </source>
</evidence>
<reference evidence="12" key="1">
    <citation type="journal article" date="2013" name="Proc. Natl. Acad. Sci. U.S.A.">
        <title>Genome structure and metabolic features in the red seaweed Chondrus crispus shed light on evolution of the Archaeplastida.</title>
        <authorList>
            <person name="Collen J."/>
            <person name="Porcel B."/>
            <person name="Carre W."/>
            <person name="Ball S.G."/>
            <person name="Chaparro C."/>
            <person name="Tonon T."/>
            <person name="Barbeyron T."/>
            <person name="Michel G."/>
            <person name="Noel B."/>
            <person name="Valentin K."/>
            <person name="Elias M."/>
            <person name="Artiguenave F."/>
            <person name="Arun A."/>
            <person name="Aury J.M."/>
            <person name="Barbosa-Neto J.F."/>
            <person name="Bothwell J.H."/>
            <person name="Bouget F.Y."/>
            <person name="Brillet L."/>
            <person name="Cabello-Hurtado F."/>
            <person name="Capella-Gutierrez S."/>
            <person name="Charrier B."/>
            <person name="Cladiere L."/>
            <person name="Cock J.M."/>
            <person name="Coelho S.M."/>
            <person name="Colleoni C."/>
            <person name="Czjzek M."/>
            <person name="Da Silva C."/>
            <person name="Delage L."/>
            <person name="Denoeud F."/>
            <person name="Deschamps P."/>
            <person name="Dittami S.M."/>
            <person name="Gabaldon T."/>
            <person name="Gachon C.M."/>
            <person name="Groisillier A."/>
            <person name="Herve C."/>
            <person name="Jabbari K."/>
            <person name="Katinka M."/>
            <person name="Kloareg B."/>
            <person name="Kowalczyk N."/>
            <person name="Labadie K."/>
            <person name="Leblanc C."/>
            <person name="Lopez P.J."/>
            <person name="McLachlan D.H."/>
            <person name="Meslet-Cladiere L."/>
            <person name="Moustafa A."/>
            <person name="Nehr Z."/>
            <person name="Nyvall Collen P."/>
            <person name="Panaud O."/>
            <person name="Partensky F."/>
            <person name="Poulain J."/>
            <person name="Rensing S.A."/>
            <person name="Rousvoal S."/>
            <person name="Samson G."/>
            <person name="Symeonidi A."/>
            <person name="Weissenbach J."/>
            <person name="Zambounis A."/>
            <person name="Wincker P."/>
            <person name="Boyen C."/>
        </authorList>
    </citation>
    <scope>NUCLEOTIDE SEQUENCE [LARGE SCALE GENOMIC DNA]</scope>
    <source>
        <strain evidence="12">cv. Stackhouse</strain>
    </source>
</reference>
<dbReference type="InterPro" id="IPR015422">
    <property type="entry name" value="PyrdxlP-dep_Trfase_small"/>
</dbReference>
<dbReference type="OMA" id="TAFWDIA"/>
<dbReference type="STRING" id="2769.R7Q6Y9"/>
<proteinExistence type="inferred from homology"/>
<dbReference type="GO" id="GO:0004648">
    <property type="term" value="F:O-phospho-L-serine:2-oxoglutarate aminotransferase activity"/>
    <property type="evidence" value="ECO:0007669"/>
    <property type="project" value="UniProtKB-EC"/>
</dbReference>
<evidence type="ECO:0000256" key="7">
    <source>
        <dbReference type="ARBA" id="ARBA00022605"/>
    </source>
</evidence>
<comment type="cofactor">
    <cofactor evidence="1">
        <name>pyridoxal 5'-phosphate</name>
        <dbReference type="ChEBI" id="CHEBI:597326"/>
    </cofactor>
</comment>
<keyword evidence="10" id="KW-0718">Serine biosynthesis</keyword>
<evidence type="ECO:0000256" key="8">
    <source>
        <dbReference type="ARBA" id="ARBA00022679"/>
    </source>
</evidence>
<dbReference type="KEGG" id="ccp:CHC_T00009221001"/>
<evidence type="ECO:0000313" key="11">
    <source>
        <dbReference type="EMBL" id="CDF33235.1"/>
    </source>
</evidence>
<keyword evidence="7" id="KW-0028">Amino-acid biosynthesis</keyword>
<dbReference type="InterPro" id="IPR022278">
    <property type="entry name" value="Pser_aminoTfrase"/>
</dbReference>
<dbReference type="InterPro" id="IPR015421">
    <property type="entry name" value="PyrdxlP-dep_Trfase_major"/>
</dbReference>
<dbReference type="PIRSF" id="PIRSF000525">
    <property type="entry name" value="SerC"/>
    <property type="match status" value="1"/>
</dbReference>
<evidence type="ECO:0000256" key="3">
    <source>
        <dbReference type="ARBA" id="ARBA00006904"/>
    </source>
</evidence>
<evidence type="ECO:0000256" key="9">
    <source>
        <dbReference type="ARBA" id="ARBA00022898"/>
    </source>
</evidence>
<dbReference type="OrthoDB" id="298012at2759"/>
<evidence type="ECO:0000256" key="4">
    <source>
        <dbReference type="ARBA" id="ARBA00013030"/>
    </source>
</evidence>
<dbReference type="Gramene" id="CDF33235">
    <property type="protein sequence ID" value="CDF33235"/>
    <property type="gene ID" value="CHC_T00009221001"/>
</dbReference>
<dbReference type="EC" id="2.6.1.52" evidence="4"/>
<gene>
    <name evidence="11" type="ORF">CHC_T00009221001</name>
</gene>
<organism evidence="11 12">
    <name type="scientific">Chondrus crispus</name>
    <name type="common">Carrageen Irish moss</name>
    <name type="synonym">Polymorpha crispa</name>
    <dbReference type="NCBI Taxonomy" id="2769"/>
    <lineage>
        <taxon>Eukaryota</taxon>
        <taxon>Rhodophyta</taxon>
        <taxon>Florideophyceae</taxon>
        <taxon>Rhodymeniophycidae</taxon>
        <taxon>Gigartinales</taxon>
        <taxon>Gigartinaceae</taxon>
        <taxon>Chondrus</taxon>
    </lineage>
</organism>